<dbReference type="GO" id="GO:0004519">
    <property type="term" value="F:endonuclease activity"/>
    <property type="evidence" value="ECO:0007669"/>
    <property type="project" value="UniProtKB-KW"/>
</dbReference>
<organism evidence="2 3">
    <name type="scientific">Oxynema aestuarii AP17</name>
    <dbReference type="NCBI Taxonomy" id="2064643"/>
    <lineage>
        <taxon>Bacteria</taxon>
        <taxon>Bacillati</taxon>
        <taxon>Cyanobacteriota</taxon>
        <taxon>Cyanophyceae</taxon>
        <taxon>Oscillatoriophycideae</taxon>
        <taxon>Oscillatoriales</taxon>
        <taxon>Oscillatoriaceae</taxon>
        <taxon>Oxynema</taxon>
        <taxon>Oxynema aestuarii</taxon>
    </lineage>
</organism>
<dbReference type="PANTHER" id="PTHR34107:SF6">
    <property type="entry name" value="SLR0981 PROTEIN"/>
    <property type="match status" value="1"/>
</dbReference>
<evidence type="ECO:0000313" key="3">
    <source>
        <dbReference type="Proteomes" id="UP000500857"/>
    </source>
</evidence>
<dbReference type="AlphaFoldDB" id="A0A6H1U2B0"/>
<keyword evidence="3" id="KW-1185">Reference proteome</keyword>
<dbReference type="RefSeq" id="WP_168571149.1">
    <property type="nucleotide sequence ID" value="NZ_CP051167.1"/>
</dbReference>
<dbReference type="EMBL" id="CP051167">
    <property type="protein sequence ID" value="QIZ73002.1"/>
    <property type="molecule type" value="Genomic_DNA"/>
</dbReference>
<keyword evidence="2" id="KW-0255">Endonuclease</keyword>
<dbReference type="InterPro" id="IPR012296">
    <property type="entry name" value="Nuclease_put_TT1808"/>
</dbReference>
<proteinExistence type="predicted"/>
<dbReference type="InterPro" id="IPR008538">
    <property type="entry name" value="Uma2"/>
</dbReference>
<protein>
    <submittedName>
        <fullName evidence="2">Uma2 family endonuclease</fullName>
    </submittedName>
</protein>
<name>A0A6H1U2B0_9CYAN</name>
<dbReference type="Proteomes" id="UP000500857">
    <property type="component" value="Chromosome"/>
</dbReference>
<keyword evidence="2" id="KW-0378">Hydrolase</keyword>
<dbReference type="SUPFAM" id="SSF52980">
    <property type="entry name" value="Restriction endonuclease-like"/>
    <property type="match status" value="1"/>
</dbReference>
<feature type="domain" description="Putative restriction endonuclease" evidence="1">
    <location>
        <begin position="17"/>
        <end position="187"/>
    </location>
</feature>
<dbReference type="CDD" id="cd06260">
    <property type="entry name" value="DUF820-like"/>
    <property type="match status" value="1"/>
</dbReference>
<sequence length="192" mass="21921">MNTITIDLNSITPIDDEQFYQLCRANPELKFERNANGEILIMSPTGGETGNCNIEIAADFVFWNRQTKLGKLFDSSTCFKLPNGANRSPDLAWVKVERWEGLTATEKEKFPPLAPDFVLELKSPTDRLSTLQAKLEEYIENGVKLAWLIDRETDRVEVYRTGRDKQVFEKPATLSGEEILPGFVLSFEEIWK</sequence>
<dbReference type="KEGG" id="oxy:HCG48_22330"/>
<gene>
    <name evidence="2" type="ORF">HCG48_22330</name>
</gene>
<evidence type="ECO:0000259" key="1">
    <source>
        <dbReference type="Pfam" id="PF05685"/>
    </source>
</evidence>
<dbReference type="Pfam" id="PF05685">
    <property type="entry name" value="Uma2"/>
    <property type="match status" value="1"/>
</dbReference>
<dbReference type="PANTHER" id="PTHR34107">
    <property type="entry name" value="SLL0198 PROTEIN-RELATED"/>
    <property type="match status" value="1"/>
</dbReference>
<dbReference type="Gene3D" id="3.90.1570.10">
    <property type="entry name" value="tt1808, chain A"/>
    <property type="match status" value="1"/>
</dbReference>
<dbReference type="InterPro" id="IPR011335">
    <property type="entry name" value="Restrct_endonuc-II-like"/>
</dbReference>
<accession>A0A6H1U2B0</accession>
<evidence type="ECO:0000313" key="2">
    <source>
        <dbReference type="EMBL" id="QIZ73002.1"/>
    </source>
</evidence>
<keyword evidence="2" id="KW-0540">Nuclease</keyword>
<reference evidence="2 3" key="1">
    <citation type="submission" date="2020-04" db="EMBL/GenBank/DDBJ databases">
        <authorList>
            <person name="Basu S."/>
            <person name="Maruthanayagam V."/>
            <person name="Chakraborty S."/>
            <person name="Pramanik A."/>
            <person name="Mukherjee J."/>
            <person name="Brink B."/>
        </authorList>
    </citation>
    <scope>NUCLEOTIDE SEQUENCE [LARGE SCALE GENOMIC DNA]</scope>
    <source>
        <strain evidence="2 3">AP17</strain>
    </source>
</reference>